<feature type="transmembrane region" description="Helical" evidence="1">
    <location>
        <begin position="239"/>
        <end position="261"/>
    </location>
</feature>
<feature type="transmembrane region" description="Helical" evidence="1">
    <location>
        <begin position="67"/>
        <end position="88"/>
    </location>
</feature>
<reference evidence="4" key="1">
    <citation type="journal article" date="2023" name="Commun. Biol.">
        <title>Genome analysis of Parmales, the sister group of diatoms, reveals the evolutionary specialization of diatoms from phago-mixotrophs to photoautotrophs.</title>
        <authorList>
            <person name="Ban H."/>
            <person name="Sato S."/>
            <person name="Yoshikawa S."/>
            <person name="Yamada K."/>
            <person name="Nakamura Y."/>
            <person name="Ichinomiya M."/>
            <person name="Sato N."/>
            <person name="Blanc-Mathieu R."/>
            <person name="Endo H."/>
            <person name="Kuwata A."/>
            <person name="Ogata H."/>
        </authorList>
    </citation>
    <scope>NUCLEOTIDE SEQUENCE [LARGE SCALE GENOMIC DNA]</scope>
</reference>
<dbReference type="Pfam" id="PF12697">
    <property type="entry name" value="Abhydrolase_6"/>
    <property type="match status" value="1"/>
</dbReference>
<proteinExistence type="predicted"/>
<keyword evidence="4" id="KW-1185">Reference proteome</keyword>
<dbReference type="Proteomes" id="UP001165065">
    <property type="component" value="Unassembled WGS sequence"/>
</dbReference>
<dbReference type="PANTHER" id="PTHR37471">
    <property type="entry name" value="UNNAMED PRODUCT"/>
    <property type="match status" value="1"/>
</dbReference>
<dbReference type="InterPro" id="IPR000073">
    <property type="entry name" value="AB_hydrolase_1"/>
</dbReference>
<feature type="domain" description="AB hydrolase-1" evidence="2">
    <location>
        <begin position="342"/>
        <end position="511"/>
    </location>
</feature>
<accession>A0A9W7GJP6</accession>
<dbReference type="AlphaFoldDB" id="A0A9W7GJP6"/>
<gene>
    <name evidence="3" type="ORF">TrCOL_g10362</name>
</gene>
<name>A0A9W7GJP6_9STRA</name>
<evidence type="ECO:0000313" key="4">
    <source>
        <dbReference type="Proteomes" id="UP001165065"/>
    </source>
</evidence>
<feature type="transmembrane region" description="Helical" evidence="1">
    <location>
        <begin position="34"/>
        <end position="55"/>
    </location>
</feature>
<dbReference type="SUPFAM" id="SSF53474">
    <property type="entry name" value="alpha/beta-Hydrolases"/>
    <property type="match status" value="1"/>
</dbReference>
<keyword evidence="1" id="KW-0472">Membrane</keyword>
<dbReference type="EMBL" id="BRYA01000300">
    <property type="protein sequence ID" value="GMI46505.1"/>
    <property type="molecule type" value="Genomic_DNA"/>
</dbReference>
<protein>
    <recommendedName>
        <fullName evidence="2">AB hydrolase-1 domain-containing protein</fullName>
    </recommendedName>
</protein>
<evidence type="ECO:0000259" key="2">
    <source>
        <dbReference type="Pfam" id="PF12697"/>
    </source>
</evidence>
<comment type="caution">
    <text evidence="3">The sequence shown here is derived from an EMBL/GenBank/DDBJ whole genome shotgun (WGS) entry which is preliminary data.</text>
</comment>
<dbReference type="PANTHER" id="PTHR37471:SF1">
    <property type="entry name" value="AB HYDROLASE-1 DOMAIN-CONTAINING PROTEIN"/>
    <property type="match status" value="1"/>
</dbReference>
<evidence type="ECO:0000256" key="1">
    <source>
        <dbReference type="SAM" id="Phobius"/>
    </source>
</evidence>
<organism evidence="3 4">
    <name type="scientific">Triparma columacea</name>
    <dbReference type="NCBI Taxonomy" id="722753"/>
    <lineage>
        <taxon>Eukaryota</taxon>
        <taxon>Sar</taxon>
        <taxon>Stramenopiles</taxon>
        <taxon>Ochrophyta</taxon>
        <taxon>Bolidophyceae</taxon>
        <taxon>Parmales</taxon>
        <taxon>Triparmaceae</taxon>
        <taxon>Triparma</taxon>
    </lineage>
</organism>
<keyword evidence="1" id="KW-0812">Transmembrane</keyword>
<sequence length="532" mass="59237">MSTAPPFPRVPQPKRGWSGVIGLRASSSFYIAKFVVIVVRLVTPLCVCHVCRLFWIAQAPLSTSTSLLSQFINVASLVETLFLVASFLRARALAKQRLPIPFPRNERALGVGRILNYLESASKKIKCVDPRDGTKTIPGKCHDDCCHTLLRGWNRGADWEDCDKSHAESWMSWALFSEEWENLSSYQKEEVSGYLDKLCEITGLSLEKVASGGANSHKTKKVAPMRLSLDDMVWLHRPLAAYFVTDFLLGQCISPLVMWHFGYRRLRNKVADRSDVRHWYHPGNPDVHAGKSSDERKETADGVFMLHGVGIGYLPYLDMLRKVQSATNGLPILVIEIPYIALRAWASPDSRGPDCSAEAIARSMRSVGMERATLVGHSFGTIIASWILRHAREHVHSAVLIDPVTLQLARADVAFAAIHRKPVSAADVLLEYFVFRELSLAATLARNFYWFRNILWAEDLPGGGRSVGILSSNDAIVPSASVRDYLIDKGVDHVWLEGLGHAGFLKRPAVVDGIVEQIRMRGQMRSGGKKVD</sequence>
<keyword evidence="1" id="KW-1133">Transmembrane helix</keyword>
<evidence type="ECO:0000313" key="3">
    <source>
        <dbReference type="EMBL" id="GMI46505.1"/>
    </source>
</evidence>
<dbReference type="InterPro" id="IPR029058">
    <property type="entry name" value="AB_hydrolase_fold"/>
</dbReference>
<dbReference type="Gene3D" id="3.40.50.1820">
    <property type="entry name" value="alpha/beta hydrolase"/>
    <property type="match status" value="1"/>
</dbReference>
<dbReference type="OrthoDB" id="6431331at2759"/>